<reference evidence="3 4" key="1">
    <citation type="submission" date="2020-10" db="EMBL/GenBank/DDBJ databases">
        <title>Identification of Nocardia species via Next-generation sequencing and recognition of intraspecies genetic diversity.</title>
        <authorList>
            <person name="Li P."/>
            <person name="Li P."/>
            <person name="Lu B."/>
        </authorList>
    </citation>
    <scope>NUCLEOTIDE SEQUENCE [LARGE SCALE GENOMIC DNA]</scope>
    <source>
        <strain evidence="3 4">BJ06-0157</strain>
    </source>
</reference>
<dbReference type="EMBL" id="JADLQX010000007">
    <property type="protein sequence ID" value="MBF6298281.1"/>
    <property type="molecule type" value="Genomic_DNA"/>
</dbReference>
<dbReference type="Pfam" id="PF13443">
    <property type="entry name" value="HTH_26"/>
    <property type="match status" value="1"/>
</dbReference>
<dbReference type="Proteomes" id="UP000702209">
    <property type="component" value="Unassembled WGS sequence"/>
</dbReference>
<accession>A0ABS0CP13</accession>
<sequence length="111" mass="12060">MSAEIRGLMGEHKMKLKDLADAADLKPTYLGDRLRDDQTLNLNDVEALAGVFGMTPLDLMKRAVVTGKAAAQPPQEPRGPLLTSTGSFTGPQSAEDDEMLRRAHAPRSTER</sequence>
<feature type="region of interest" description="Disordered" evidence="1">
    <location>
        <begin position="67"/>
        <end position="111"/>
    </location>
</feature>
<dbReference type="InterPro" id="IPR010982">
    <property type="entry name" value="Lambda_DNA-bd_dom_sf"/>
</dbReference>
<evidence type="ECO:0000313" key="4">
    <source>
        <dbReference type="Proteomes" id="UP000702209"/>
    </source>
</evidence>
<dbReference type="RefSeq" id="WP_228837770.1">
    <property type="nucleotide sequence ID" value="NZ_JADLQX010000007.1"/>
</dbReference>
<dbReference type="PROSITE" id="PS50943">
    <property type="entry name" value="HTH_CROC1"/>
    <property type="match status" value="1"/>
</dbReference>
<keyword evidence="4" id="KW-1185">Reference proteome</keyword>
<organism evidence="3 4">
    <name type="scientific">Nocardia amamiensis</name>
    <dbReference type="NCBI Taxonomy" id="404578"/>
    <lineage>
        <taxon>Bacteria</taxon>
        <taxon>Bacillati</taxon>
        <taxon>Actinomycetota</taxon>
        <taxon>Actinomycetes</taxon>
        <taxon>Mycobacteriales</taxon>
        <taxon>Nocardiaceae</taxon>
        <taxon>Nocardia</taxon>
    </lineage>
</organism>
<evidence type="ECO:0000259" key="2">
    <source>
        <dbReference type="PROSITE" id="PS50943"/>
    </source>
</evidence>
<proteinExistence type="predicted"/>
<protein>
    <submittedName>
        <fullName evidence="3">Helix-turn-helix transcriptional regulator</fullName>
    </submittedName>
</protein>
<dbReference type="SUPFAM" id="SSF47413">
    <property type="entry name" value="lambda repressor-like DNA-binding domains"/>
    <property type="match status" value="1"/>
</dbReference>
<feature type="domain" description="HTH cro/C1-type" evidence="2">
    <location>
        <begin position="5"/>
        <end position="59"/>
    </location>
</feature>
<evidence type="ECO:0000256" key="1">
    <source>
        <dbReference type="SAM" id="MobiDB-lite"/>
    </source>
</evidence>
<comment type="caution">
    <text evidence="3">The sequence shown here is derived from an EMBL/GenBank/DDBJ whole genome shotgun (WGS) entry which is preliminary data.</text>
</comment>
<feature type="compositionally biased region" description="Polar residues" evidence="1">
    <location>
        <begin position="82"/>
        <end position="92"/>
    </location>
</feature>
<name>A0ABS0CP13_9NOCA</name>
<dbReference type="SMART" id="SM00530">
    <property type="entry name" value="HTH_XRE"/>
    <property type="match status" value="1"/>
</dbReference>
<dbReference type="CDD" id="cd00093">
    <property type="entry name" value="HTH_XRE"/>
    <property type="match status" value="1"/>
</dbReference>
<dbReference type="InterPro" id="IPR001387">
    <property type="entry name" value="Cro/C1-type_HTH"/>
</dbReference>
<gene>
    <name evidence="3" type="ORF">IU459_12085</name>
</gene>
<evidence type="ECO:0000313" key="3">
    <source>
        <dbReference type="EMBL" id="MBF6298281.1"/>
    </source>
</evidence>
<dbReference type="Gene3D" id="1.10.260.40">
    <property type="entry name" value="lambda repressor-like DNA-binding domains"/>
    <property type="match status" value="1"/>
</dbReference>